<dbReference type="KEGG" id="cim:CIMG_08130"/>
<evidence type="ECO:0000313" key="2">
    <source>
        <dbReference type="EMBL" id="EAS29384.3"/>
    </source>
</evidence>
<organism evidence="2 3">
    <name type="scientific">Coccidioides immitis (strain RS)</name>
    <name type="common">Valley fever fungus</name>
    <dbReference type="NCBI Taxonomy" id="246410"/>
    <lineage>
        <taxon>Eukaryota</taxon>
        <taxon>Fungi</taxon>
        <taxon>Dikarya</taxon>
        <taxon>Ascomycota</taxon>
        <taxon>Pezizomycotina</taxon>
        <taxon>Eurotiomycetes</taxon>
        <taxon>Eurotiomycetidae</taxon>
        <taxon>Onygenales</taxon>
        <taxon>Onygenaceae</taxon>
        <taxon>Coccidioides</taxon>
    </lineage>
</organism>
<dbReference type="OMA" id="CYANIRI"/>
<reference evidence="3" key="2">
    <citation type="journal article" date="2010" name="Genome Res.">
        <title>Population genomic sequencing of Coccidioides fungi reveals recent hybridization and transposon control.</title>
        <authorList>
            <person name="Neafsey D.E."/>
            <person name="Barker B.M."/>
            <person name="Sharpton T.J."/>
            <person name="Stajich J.E."/>
            <person name="Park D.J."/>
            <person name="Whiston E."/>
            <person name="Hung C.-Y."/>
            <person name="McMahan C."/>
            <person name="White J."/>
            <person name="Sykes S."/>
            <person name="Heiman D."/>
            <person name="Young S."/>
            <person name="Zeng Q."/>
            <person name="Abouelleil A."/>
            <person name="Aftuck L."/>
            <person name="Bessette D."/>
            <person name="Brown A."/>
            <person name="FitzGerald M."/>
            <person name="Lui A."/>
            <person name="Macdonald J.P."/>
            <person name="Priest M."/>
            <person name="Orbach M.J."/>
            <person name="Galgiani J.N."/>
            <person name="Kirkland T.N."/>
            <person name="Cole G.T."/>
            <person name="Birren B.W."/>
            <person name="Henn M.R."/>
            <person name="Taylor J.W."/>
            <person name="Rounsley S.D."/>
        </authorList>
    </citation>
    <scope>GENOME REANNOTATION</scope>
    <source>
        <strain evidence="3">RS</strain>
    </source>
</reference>
<reference evidence="3" key="1">
    <citation type="journal article" date="2009" name="Genome Res.">
        <title>Comparative genomic analyses of the human fungal pathogens Coccidioides and their relatives.</title>
        <authorList>
            <person name="Sharpton T.J."/>
            <person name="Stajich J.E."/>
            <person name="Rounsley S.D."/>
            <person name="Gardner M.J."/>
            <person name="Wortman J.R."/>
            <person name="Jordar V.S."/>
            <person name="Maiti R."/>
            <person name="Kodira C.D."/>
            <person name="Neafsey D.E."/>
            <person name="Zeng Q."/>
            <person name="Hung C.-Y."/>
            <person name="McMahan C."/>
            <person name="Muszewska A."/>
            <person name="Grynberg M."/>
            <person name="Mandel M.A."/>
            <person name="Kellner E.M."/>
            <person name="Barker B.M."/>
            <person name="Galgiani J.N."/>
            <person name="Orbach M.J."/>
            <person name="Kirkland T.N."/>
            <person name="Cole G.T."/>
            <person name="Henn M.R."/>
            <person name="Birren B.W."/>
            <person name="Taylor J.W."/>
        </authorList>
    </citation>
    <scope>NUCLEOTIDE SEQUENCE [LARGE SCALE GENOMIC DNA]</scope>
    <source>
        <strain evidence="3">RS</strain>
    </source>
</reference>
<dbReference type="AlphaFoldDB" id="J3K4W2"/>
<name>J3K4W2_COCIM</name>
<keyword evidence="3" id="KW-1185">Reference proteome</keyword>
<evidence type="ECO:0000313" key="3">
    <source>
        <dbReference type="Proteomes" id="UP000001261"/>
    </source>
</evidence>
<evidence type="ECO:0000256" key="1">
    <source>
        <dbReference type="SAM" id="MobiDB-lite"/>
    </source>
</evidence>
<gene>
    <name evidence="2" type="ORF">CIMG_08130</name>
</gene>
<proteinExistence type="predicted"/>
<accession>J3K4W2</accession>
<sequence length="283" mass="31300">MSSTQVPVTNEGEDVFPCSVCVYSMFTDRLGEKLPCVWNEEKNSCEHCLERTTRKCRDVHESANSLVRKLLRLREVYLDLDPTDSQRATLAREMCGLVRDYRGLDSGASKRQKGSARKTGSSRRRASSPVAGLSKKRRRHSTPLADDVVHVSSDADVQEPLRLLTPLRAGMSQIQVEVGNVQVSIDQLATRLTSGTKELRGTAETGFANVASSIDGLTDAVSSGFRSVVEALRSSQRSSACYANIRIQGRYYHISSTLKKRITDCWTFELTTSSNLHLTGPNL</sequence>
<dbReference type="OrthoDB" id="4369165at2759"/>
<dbReference type="InParanoid" id="J3K4W2"/>
<feature type="compositionally biased region" description="Basic residues" evidence="1">
    <location>
        <begin position="110"/>
        <end position="126"/>
    </location>
</feature>
<dbReference type="EMBL" id="GG704913">
    <property type="protein sequence ID" value="EAS29384.3"/>
    <property type="molecule type" value="Genomic_DNA"/>
</dbReference>
<dbReference type="GeneID" id="4560283"/>
<dbReference type="VEuPathDB" id="FungiDB:CIMG_08130"/>
<dbReference type="Proteomes" id="UP000001261">
    <property type="component" value="Unassembled WGS sequence"/>
</dbReference>
<feature type="region of interest" description="Disordered" evidence="1">
    <location>
        <begin position="106"/>
        <end position="146"/>
    </location>
</feature>
<protein>
    <submittedName>
        <fullName evidence="2">Uncharacterized protein</fullName>
    </submittedName>
</protein>
<dbReference type="RefSeq" id="XP_001240967.2">
    <property type="nucleotide sequence ID" value="XM_001240966.2"/>
</dbReference>